<gene>
    <name evidence="3" type="ordered locus">HCH_04263</name>
</gene>
<dbReference type="EMBL" id="CP000155">
    <property type="protein sequence ID" value="ABC30970.1"/>
    <property type="molecule type" value="Genomic_DNA"/>
</dbReference>
<reference evidence="3 4" key="1">
    <citation type="journal article" date="2005" name="Nucleic Acids Res.">
        <title>Genomic blueprint of Hahella chejuensis, a marine microbe producing an algicidal agent.</title>
        <authorList>
            <person name="Jeong H."/>
            <person name="Yim J.H."/>
            <person name="Lee C."/>
            <person name="Choi S.-H."/>
            <person name="Park Y.K."/>
            <person name="Yoon S.H."/>
            <person name="Hur C.-G."/>
            <person name="Kang H.-Y."/>
            <person name="Kim D."/>
            <person name="Lee H.H."/>
            <person name="Park K.H."/>
            <person name="Park S.-H."/>
            <person name="Park H.-S."/>
            <person name="Lee H.K."/>
            <person name="Oh T.K."/>
            <person name="Kim J.F."/>
        </authorList>
    </citation>
    <scope>NUCLEOTIDE SEQUENCE [LARGE SCALE GENOMIC DNA]</scope>
    <source>
        <strain evidence="3 4">KCTC 2396</strain>
    </source>
</reference>
<dbReference type="Pfam" id="PF13590">
    <property type="entry name" value="DUF4136"/>
    <property type="match status" value="1"/>
</dbReference>
<dbReference type="KEGG" id="hch:HCH_04263"/>
<accession>Q2SEF4</accession>
<name>Q2SEF4_HAHCH</name>
<dbReference type="Gene3D" id="3.30.160.670">
    <property type="match status" value="1"/>
</dbReference>
<proteinExistence type="predicted"/>
<dbReference type="Proteomes" id="UP000000238">
    <property type="component" value="Chromosome"/>
</dbReference>
<dbReference type="AlphaFoldDB" id="Q2SEF4"/>
<sequence length="190" mass="20708">MFHKRMIGGVSAILVTLTLTANLSGCATKAARYDYQPGRDFSTLKTYALAPPSVNGGATTLSDARIENAIRLFMQNKGFQMVDKAKADVWSTWRIKVEKEIRRNGISYGFGYGVASGRTGVGISLGTRPPAEEVMRGKLVLEMVDPQNSNVIWSAEAARPLSENDTPAAKEAEIRKLVGEMLQNFPPKDA</sequence>
<dbReference type="HOGENOM" id="CLU_113282_2_1_6"/>
<evidence type="ECO:0000313" key="3">
    <source>
        <dbReference type="EMBL" id="ABC30970.1"/>
    </source>
</evidence>
<dbReference type="InterPro" id="IPR025411">
    <property type="entry name" value="DUF4136"/>
</dbReference>
<dbReference type="RefSeq" id="WP_011398037.1">
    <property type="nucleotide sequence ID" value="NC_007645.1"/>
</dbReference>
<keyword evidence="1" id="KW-0732">Signal</keyword>
<feature type="domain" description="DUF4136" evidence="2">
    <location>
        <begin position="32"/>
        <end position="187"/>
    </location>
</feature>
<keyword evidence="4" id="KW-1185">Reference proteome</keyword>
<feature type="signal peptide" evidence="1">
    <location>
        <begin position="1"/>
        <end position="21"/>
    </location>
</feature>
<dbReference type="STRING" id="349521.HCH_04263"/>
<organism evidence="3 4">
    <name type="scientific">Hahella chejuensis (strain KCTC 2396)</name>
    <dbReference type="NCBI Taxonomy" id="349521"/>
    <lineage>
        <taxon>Bacteria</taxon>
        <taxon>Pseudomonadati</taxon>
        <taxon>Pseudomonadota</taxon>
        <taxon>Gammaproteobacteria</taxon>
        <taxon>Oceanospirillales</taxon>
        <taxon>Hahellaceae</taxon>
        <taxon>Hahella</taxon>
    </lineage>
</organism>
<evidence type="ECO:0000256" key="1">
    <source>
        <dbReference type="SAM" id="SignalP"/>
    </source>
</evidence>
<protein>
    <recommendedName>
        <fullName evidence="2">DUF4136 domain-containing protein</fullName>
    </recommendedName>
</protein>
<dbReference type="eggNOG" id="ENOG5032YB2">
    <property type="taxonomic scope" value="Bacteria"/>
</dbReference>
<evidence type="ECO:0000313" key="4">
    <source>
        <dbReference type="Proteomes" id="UP000000238"/>
    </source>
</evidence>
<feature type="chain" id="PRO_5004215003" description="DUF4136 domain-containing protein" evidence="1">
    <location>
        <begin position="22"/>
        <end position="190"/>
    </location>
</feature>
<evidence type="ECO:0000259" key="2">
    <source>
        <dbReference type="Pfam" id="PF13590"/>
    </source>
</evidence>